<feature type="domain" description="Acyl-CoA dehydrogenase/oxidase N-terminal" evidence="8">
    <location>
        <begin position="7"/>
        <end position="117"/>
    </location>
</feature>
<reference evidence="9 10" key="1">
    <citation type="submission" date="2016-10" db="EMBL/GenBank/DDBJ databases">
        <authorList>
            <person name="de Groot N.N."/>
        </authorList>
    </citation>
    <scope>NUCLEOTIDE SEQUENCE [LARGE SCALE GENOMIC DNA]</scope>
    <source>
        <strain evidence="9 10">CGMCC 1.11030</strain>
    </source>
</reference>
<evidence type="ECO:0000313" key="10">
    <source>
        <dbReference type="Proteomes" id="UP000199377"/>
    </source>
</evidence>
<dbReference type="Gene3D" id="1.10.540.10">
    <property type="entry name" value="Acyl-CoA dehydrogenase/oxidase, N-terminal domain"/>
    <property type="match status" value="2"/>
</dbReference>
<dbReference type="Gene3D" id="1.20.140.10">
    <property type="entry name" value="Butyryl-CoA Dehydrogenase, subunit A, domain 3"/>
    <property type="match status" value="2"/>
</dbReference>
<dbReference type="GO" id="GO:0050660">
    <property type="term" value="F:flavin adenine dinucleotide binding"/>
    <property type="evidence" value="ECO:0007669"/>
    <property type="project" value="InterPro"/>
</dbReference>
<evidence type="ECO:0000256" key="3">
    <source>
        <dbReference type="ARBA" id="ARBA00022630"/>
    </source>
</evidence>
<evidence type="ECO:0000256" key="1">
    <source>
        <dbReference type="ARBA" id="ARBA00001974"/>
    </source>
</evidence>
<keyword evidence="4" id="KW-0274">FAD</keyword>
<comment type="similarity">
    <text evidence="2">Belongs to the acyl-CoA dehydrogenase family.</text>
</comment>
<feature type="domain" description="Acyl-CoA dehydrogenase/oxidase C-terminal" evidence="6">
    <location>
        <begin position="609"/>
        <end position="760"/>
    </location>
</feature>
<dbReference type="CDD" id="cd00567">
    <property type="entry name" value="ACAD"/>
    <property type="match status" value="1"/>
</dbReference>
<dbReference type="InterPro" id="IPR006091">
    <property type="entry name" value="Acyl-CoA_Oxase/DH_mid-dom"/>
</dbReference>
<sequence length="780" mass="82579">MIHTTIEERRAIRDAVAALLRDRSTEAAVRAAMETPEGFDPALWRELAAMGVVGLLVAPEFGGAGLGPVELEPVAEAMGAALLCSPFLSSSVLAAGLLAASGDRAAQAAHLPGIAAGTTIATAALTSTRGDWTPEGVAVCATGAGDAASLTGVADYVTHGQAADLLLVAARTGEEIGLFAVAADAPGVTRTPLPTFDRTLRLSRIDFRDAPAVQVGRPGWAPIRAALDLALVAMAGEQAGGARRVFEMTVDYARTRIQFGRPIGSFQAIKHMAADRLLDVETATSAARDAAEALAEGGARAASAVPLAAFACAEACGRVAADAIQMHGGIAFTWAHPAHLYLRRARATAQLFGAAPFHRERFLTALEHPAATPASASAAAPDADDDPARAALRAEVRAWLAANWRDDLPTVEDKWRLPPEVKAWFVRVLDAGWGVPTWPEAWFGRGLDVEQALVVDEEFARVGAPGARQDKSNLAACTIFDLGDEAMKRAMIPPLLRRELTTCLLYSEPAAGSDLAGIRTRAERDGDDYVIDGQKVWTSGAAHADYGMLIARTDWDAPKHAGITFFMLPMKQPGVEVRPLPQVTGEAHFNEVFLAGARAPAANIVGPLNGGWRVLQTALAYERGVMGEGPRGARRERMSDDLVALARARGRLDDPALRQDLAGVLALRRLLALNNARGKAALERGDTSSPVMSLGKLAMSRVLHEEARMRTAILGAESLLDGPEHPLADDANFLALNAYFTSIGGGTDQIQRNIIAERVLGLPREAEPDRGVPFREVRSG</sequence>
<evidence type="ECO:0000259" key="7">
    <source>
        <dbReference type="Pfam" id="PF02770"/>
    </source>
</evidence>
<protein>
    <submittedName>
        <fullName evidence="9">Acyl-CoA dehydrogenase</fullName>
    </submittedName>
</protein>
<dbReference type="Pfam" id="PF02771">
    <property type="entry name" value="Acyl-CoA_dh_N"/>
    <property type="match status" value="2"/>
</dbReference>
<dbReference type="PANTHER" id="PTHR43292:SF4">
    <property type="entry name" value="ACYL-COA DEHYDROGENASE FADE34"/>
    <property type="match status" value="1"/>
</dbReference>
<gene>
    <name evidence="9" type="ORF">SAMN05216258_101243</name>
</gene>
<dbReference type="RefSeq" id="WP_218160908.1">
    <property type="nucleotide sequence ID" value="NZ_FOQH01000001.1"/>
</dbReference>
<dbReference type="Pfam" id="PF00441">
    <property type="entry name" value="Acyl-CoA_dh_1"/>
    <property type="match status" value="2"/>
</dbReference>
<feature type="domain" description="Acyl-CoA oxidase/dehydrogenase middle" evidence="7">
    <location>
        <begin position="503"/>
        <end position="586"/>
    </location>
</feature>
<dbReference type="FunFam" id="2.40.110.10:FF:000011">
    <property type="entry name" value="Acyl-CoA dehydrogenase FadE34"/>
    <property type="match status" value="1"/>
</dbReference>
<evidence type="ECO:0000256" key="2">
    <source>
        <dbReference type="ARBA" id="ARBA00009347"/>
    </source>
</evidence>
<keyword evidence="5" id="KW-0560">Oxidoreductase</keyword>
<proteinExistence type="inferred from homology"/>
<dbReference type="AlphaFoldDB" id="A0A1I3BPF9"/>
<keyword evidence="10" id="KW-1185">Reference proteome</keyword>
<evidence type="ECO:0000256" key="5">
    <source>
        <dbReference type="ARBA" id="ARBA00023002"/>
    </source>
</evidence>
<feature type="domain" description="Acyl-CoA dehydrogenase/oxidase N-terminal" evidence="8">
    <location>
        <begin position="390"/>
        <end position="498"/>
    </location>
</feature>
<evidence type="ECO:0000259" key="8">
    <source>
        <dbReference type="Pfam" id="PF02771"/>
    </source>
</evidence>
<dbReference type="EMBL" id="FOQH01000001">
    <property type="protein sequence ID" value="SFH64175.1"/>
    <property type="molecule type" value="Genomic_DNA"/>
</dbReference>
<feature type="domain" description="Acyl-CoA dehydrogenase/oxidase C-terminal" evidence="6">
    <location>
        <begin position="219"/>
        <end position="360"/>
    </location>
</feature>
<dbReference type="SUPFAM" id="SSF56645">
    <property type="entry name" value="Acyl-CoA dehydrogenase NM domain-like"/>
    <property type="match status" value="2"/>
</dbReference>
<evidence type="ECO:0000256" key="4">
    <source>
        <dbReference type="ARBA" id="ARBA00022827"/>
    </source>
</evidence>
<dbReference type="InterPro" id="IPR046373">
    <property type="entry name" value="Acyl-CoA_Oxase/DH_mid-dom_sf"/>
</dbReference>
<dbReference type="InterPro" id="IPR009100">
    <property type="entry name" value="AcylCoA_DH/oxidase_NM_dom_sf"/>
</dbReference>
<organism evidence="9 10">
    <name type="scientific">Albimonas pacifica</name>
    <dbReference type="NCBI Taxonomy" id="1114924"/>
    <lineage>
        <taxon>Bacteria</taxon>
        <taxon>Pseudomonadati</taxon>
        <taxon>Pseudomonadota</taxon>
        <taxon>Alphaproteobacteria</taxon>
        <taxon>Rhodobacterales</taxon>
        <taxon>Paracoccaceae</taxon>
        <taxon>Albimonas</taxon>
    </lineage>
</organism>
<dbReference type="SUPFAM" id="SSF47203">
    <property type="entry name" value="Acyl-CoA dehydrogenase C-terminal domain-like"/>
    <property type="match status" value="2"/>
</dbReference>
<comment type="cofactor">
    <cofactor evidence="1">
        <name>FAD</name>
        <dbReference type="ChEBI" id="CHEBI:57692"/>
    </cofactor>
</comment>
<keyword evidence="3" id="KW-0285">Flavoprotein</keyword>
<name>A0A1I3BPF9_9RHOB</name>
<dbReference type="InterPro" id="IPR013786">
    <property type="entry name" value="AcylCoA_DH/ox_N"/>
</dbReference>
<dbReference type="GO" id="GO:0016627">
    <property type="term" value="F:oxidoreductase activity, acting on the CH-CH group of donors"/>
    <property type="evidence" value="ECO:0007669"/>
    <property type="project" value="InterPro"/>
</dbReference>
<dbReference type="Proteomes" id="UP000199377">
    <property type="component" value="Unassembled WGS sequence"/>
</dbReference>
<dbReference type="InterPro" id="IPR037069">
    <property type="entry name" value="AcylCoA_DH/ox_N_sf"/>
</dbReference>
<dbReference type="InterPro" id="IPR009075">
    <property type="entry name" value="AcylCo_DH/oxidase_C"/>
</dbReference>
<dbReference type="Pfam" id="PF02770">
    <property type="entry name" value="Acyl-CoA_dh_M"/>
    <property type="match status" value="1"/>
</dbReference>
<dbReference type="PANTHER" id="PTHR43292">
    <property type="entry name" value="ACYL-COA DEHYDROGENASE"/>
    <property type="match status" value="1"/>
</dbReference>
<evidence type="ECO:0000259" key="6">
    <source>
        <dbReference type="Pfam" id="PF00441"/>
    </source>
</evidence>
<evidence type="ECO:0000313" key="9">
    <source>
        <dbReference type="EMBL" id="SFH64175.1"/>
    </source>
</evidence>
<dbReference type="InterPro" id="IPR052161">
    <property type="entry name" value="Mycobact_Acyl-CoA_DH"/>
</dbReference>
<dbReference type="InterPro" id="IPR036250">
    <property type="entry name" value="AcylCo_DH-like_C"/>
</dbReference>
<dbReference type="Gene3D" id="2.40.110.10">
    <property type="entry name" value="Butyryl-CoA Dehydrogenase, subunit A, domain 2"/>
    <property type="match status" value="2"/>
</dbReference>
<accession>A0A1I3BPF9</accession>
<dbReference type="STRING" id="1114924.SAMN05216258_101243"/>
<dbReference type="GO" id="GO:0005886">
    <property type="term" value="C:plasma membrane"/>
    <property type="evidence" value="ECO:0007669"/>
    <property type="project" value="TreeGrafter"/>
</dbReference>